<feature type="region of interest" description="Disordered" evidence="1">
    <location>
        <begin position="1"/>
        <end position="27"/>
    </location>
</feature>
<sequence>MRSDGGGMTAHPQPRGAEEPPALPVITPDCESHAEHALDEALADSFPSSDPVAIAIPKPSDSPLK</sequence>
<keyword evidence="3" id="KW-1185">Reference proteome</keyword>
<evidence type="ECO:0000313" key="2">
    <source>
        <dbReference type="EMBL" id="QJE02469.1"/>
    </source>
</evidence>
<feature type="region of interest" description="Disordered" evidence="1">
    <location>
        <begin position="45"/>
        <end position="65"/>
    </location>
</feature>
<accession>A0A7Z2ZUI9</accession>
<protein>
    <submittedName>
        <fullName evidence="2">Uncharacterized protein</fullName>
    </submittedName>
</protein>
<evidence type="ECO:0000256" key="1">
    <source>
        <dbReference type="SAM" id="MobiDB-lite"/>
    </source>
</evidence>
<dbReference type="Proteomes" id="UP000502415">
    <property type="component" value="Chromosome"/>
</dbReference>
<dbReference type="AlphaFoldDB" id="A0A7Z2ZUI9"/>
<evidence type="ECO:0000313" key="3">
    <source>
        <dbReference type="Proteomes" id="UP000502415"/>
    </source>
</evidence>
<organism evidence="2 3">
    <name type="scientific">Massilia forsythiae</name>
    <dbReference type="NCBI Taxonomy" id="2728020"/>
    <lineage>
        <taxon>Bacteria</taxon>
        <taxon>Pseudomonadati</taxon>
        <taxon>Pseudomonadota</taxon>
        <taxon>Betaproteobacteria</taxon>
        <taxon>Burkholderiales</taxon>
        <taxon>Oxalobacteraceae</taxon>
        <taxon>Telluria group</taxon>
        <taxon>Massilia</taxon>
    </lineage>
</organism>
<proteinExistence type="predicted"/>
<dbReference type="EMBL" id="CP051685">
    <property type="protein sequence ID" value="QJE02469.1"/>
    <property type="molecule type" value="Genomic_DNA"/>
</dbReference>
<name>A0A7Z2ZUI9_9BURK</name>
<dbReference type="KEGG" id="mfy:HH212_22625"/>
<reference evidence="2 3" key="1">
    <citation type="submission" date="2020-04" db="EMBL/GenBank/DDBJ databases">
        <title>Genome sequencing of novel species.</title>
        <authorList>
            <person name="Heo J."/>
            <person name="Kim S.-J."/>
            <person name="Kim J.-S."/>
            <person name="Hong S.-B."/>
            <person name="Kwon S.-W."/>
        </authorList>
    </citation>
    <scope>NUCLEOTIDE SEQUENCE [LARGE SCALE GENOMIC DNA]</scope>
    <source>
        <strain evidence="2 3">GN2-R2</strain>
    </source>
</reference>
<gene>
    <name evidence="2" type="ORF">HH212_22625</name>
</gene>